<accession>A0ABS2JV46</accession>
<evidence type="ECO:0000313" key="3">
    <source>
        <dbReference type="Proteomes" id="UP001430065"/>
    </source>
</evidence>
<proteinExistence type="predicted"/>
<evidence type="ECO:0000313" key="2">
    <source>
        <dbReference type="EMBL" id="MBM7122338.1"/>
    </source>
</evidence>
<protein>
    <recommendedName>
        <fullName evidence="4">DUF3015 domain-containing protein</fullName>
    </recommendedName>
</protein>
<feature type="signal peptide" evidence="1">
    <location>
        <begin position="1"/>
        <end position="25"/>
    </location>
</feature>
<comment type="caution">
    <text evidence="2">The sequence shown here is derived from an EMBL/GenBank/DDBJ whole genome shotgun (WGS) entry which is preliminary data.</text>
</comment>
<sequence length="111" mass="11779">MKGWIRKTWVSCVVAASLGVPLAHAAGTGTITFVGAIVVPTCNTADVAGVFPQRGYQHCAMPAGQASLPTSSYRQDVASLESEAVNHDRLLAYFAGYASSEQTQIVTRTYE</sequence>
<evidence type="ECO:0000256" key="1">
    <source>
        <dbReference type="SAM" id="SignalP"/>
    </source>
</evidence>
<organism evidence="2 3">
    <name type="scientific">Dyella kyungheensis</name>
    <dbReference type="NCBI Taxonomy" id="1242174"/>
    <lineage>
        <taxon>Bacteria</taxon>
        <taxon>Pseudomonadati</taxon>
        <taxon>Pseudomonadota</taxon>
        <taxon>Gammaproteobacteria</taxon>
        <taxon>Lysobacterales</taxon>
        <taxon>Rhodanobacteraceae</taxon>
        <taxon>Dyella</taxon>
    </lineage>
</organism>
<dbReference type="Proteomes" id="UP001430065">
    <property type="component" value="Unassembled WGS sequence"/>
</dbReference>
<keyword evidence="3" id="KW-1185">Reference proteome</keyword>
<name>A0ABS2JV46_9GAMM</name>
<feature type="chain" id="PRO_5045088199" description="DUF3015 domain-containing protein" evidence="1">
    <location>
        <begin position="26"/>
        <end position="111"/>
    </location>
</feature>
<keyword evidence="1" id="KW-0732">Signal</keyword>
<reference evidence="2 3" key="1">
    <citation type="submission" date="2020-10" db="EMBL/GenBank/DDBJ databases">
        <title>Phylogeny of dyella-like bacteria.</title>
        <authorList>
            <person name="Fu J."/>
        </authorList>
    </citation>
    <scope>NUCLEOTIDE SEQUENCE [LARGE SCALE GENOMIC DNA]</scope>
    <source>
        <strain evidence="2 3">THG-B117</strain>
    </source>
</reference>
<gene>
    <name evidence="2" type="ORF">ISP20_14315</name>
</gene>
<evidence type="ECO:0008006" key="4">
    <source>
        <dbReference type="Google" id="ProtNLM"/>
    </source>
</evidence>
<dbReference type="RefSeq" id="WP_204636790.1">
    <property type="nucleotide sequence ID" value="NZ_JADIKC010000006.1"/>
</dbReference>
<dbReference type="EMBL" id="JADIKC010000006">
    <property type="protein sequence ID" value="MBM7122338.1"/>
    <property type="molecule type" value="Genomic_DNA"/>
</dbReference>